<proteinExistence type="predicted"/>
<comment type="caution">
    <text evidence="2">The sequence shown here is derived from an EMBL/GenBank/DDBJ whole genome shotgun (WGS) entry which is preliminary data.</text>
</comment>
<name>A0A8H3L678_9GLOM</name>
<dbReference type="EMBL" id="BLAL01000053">
    <property type="protein sequence ID" value="GES81056.1"/>
    <property type="molecule type" value="Genomic_DNA"/>
</dbReference>
<feature type="region of interest" description="Disordered" evidence="1">
    <location>
        <begin position="16"/>
        <end position="35"/>
    </location>
</feature>
<dbReference type="Proteomes" id="UP000615446">
    <property type="component" value="Unassembled WGS sequence"/>
</dbReference>
<evidence type="ECO:0000313" key="2">
    <source>
        <dbReference type="EMBL" id="GES81056.1"/>
    </source>
</evidence>
<evidence type="ECO:0000313" key="3">
    <source>
        <dbReference type="Proteomes" id="UP000615446"/>
    </source>
</evidence>
<organism evidence="2 3">
    <name type="scientific">Rhizophagus clarus</name>
    <dbReference type="NCBI Taxonomy" id="94130"/>
    <lineage>
        <taxon>Eukaryota</taxon>
        <taxon>Fungi</taxon>
        <taxon>Fungi incertae sedis</taxon>
        <taxon>Mucoromycota</taxon>
        <taxon>Glomeromycotina</taxon>
        <taxon>Glomeromycetes</taxon>
        <taxon>Glomerales</taxon>
        <taxon>Glomeraceae</taxon>
        <taxon>Rhizophagus</taxon>
    </lineage>
</organism>
<reference evidence="2" key="1">
    <citation type="submission" date="2019-10" db="EMBL/GenBank/DDBJ databases">
        <title>Conservation and host-specific expression of non-tandemly repeated heterogenous ribosome RNA gene in arbuscular mycorrhizal fungi.</title>
        <authorList>
            <person name="Maeda T."/>
            <person name="Kobayashi Y."/>
            <person name="Nakagawa T."/>
            <person name="Ezawa T."/>
            <person name="Yamaguchi K."/>
            <person name="Bino T."/>
            <person name="Nishimoto Y."/>
            <person name="Shigenobu S."/>
            <person name="Kawaguchi M."/>
        </authorList>
    </citation>
    <scope>NUCLEOTIDE SEQUENCE</scope>
    <source>
        <strain evidence="2">HR1</strain>
    </source>
</reference>
<gene>
    <name evidence="2" type="ORF">RCL2_000831700</name>
</gene>
<accession>A0A8H3L678</accession>
<feature type="compositionally biased region" description="Basic and acidic residues" evidence="1">
    <location>
        <begin position="22"/>
        <end position="31"/>
    </location>
</feature>
<sequence length="94" mass="11050">MSKEKKEFQTYIYPSPRATPKIKNDGKERQQRSKKIKNKPILLKLTIPEFRDFLKITATNYTVLLYTLIPYFSLSSKGLIERLDFKLRIGLKLG</sequence>
<protein>
    <submittedName>
        <fullName evidence="2">Uncharacterized protein</fullName>
    </submittedName>
</protein>
<evidence type="ECO:0000256" key="1">
    <source>
        <dbReference type="SAM" id="MobiDB-lite"/>
    </source>
</evidence>
<dbReference type="AlphaFoldDB" id="A0A8H3L678"/>